<proteinExistence type="predicted"/>
<dbReference type="EMBL" id="CAVLEF010000006">
    <property type="protein sequence ID" value="CAK1545290.1"/>
    <property type="molecule type" value="Genomic_DNA"/>
</dbReference>
<reference evidence="2 3" key="1">
    <citation type="submission" date="2023-11" db="EMBL/GenBank/DDBJ databases">
        <authorList>
            <person name="Okamura Y."/>
        </authorList>
    </citation>
    <scope>NUCLEOTIDE SEQUENCE [LARGE SCALE GENOMIC DNA]</scope>
</reference>
<organism evidence="2 3">
    <name type="scientific">Leptosia nina</name>
    <dbReference type="NCBI Taxonomy" id="320188"/>
    <lineage>
        <taxon>Eukaryota</taxon>
        <taxon>Metazoa</taxon>
        <taxon>Ecdysozoa</taxon>
        <taxon>Arthropoda</taxon>
        <taxon>Hexapoda</taxon>
        <taxon>Insecta</taxon>
        <taxon>Pterygota</taxon>
        <taxon>Neoptera</taxon>
        <taxon>Endopterygota</taxon>
        <taxon>Lepidoptera</taxon>
        <taxon>Glossata</taxon>
        <taxon>Ditrysia</taxon>
        <taxon>Papilionoidea</taxon>
        <taxon>Pieridae</taxon>
        <taxon>Pierinae</taxon>
        <taxon>Leptosia</taxon>
    </lineage>
</organism>
<protein>
    <submittedName>
        <fullName evidence="2">Uncharacterized protein</fullName>
    </submittedName>
</protein>
<comment type="caution">
    <text evidence="2">The sequence shown here is derived from an EMBL/GenBank/DDBJ whole genome shotgun (WGS) entry which is preliminary data.</text>
</comment>
<evidence type="ECO:0000256" key="1">
    <source>
        <dbReference type="SAM" id="MobiDB-lite"/>
    </source>
</evidence>
<gene>
    <name evidence="2" type="ORF">LNINA_LOCUS4963</name>
</gene>
<feature type="compositionally biased region" description="Basic and acidic residues" evidence="1">
    <location>
        <begin position="86"/>
        <end position="103"/>
    </location>
</feature>
<keyword evidence="3" id="KW-1185">Reference proteome</keyword>
<evidence type="ECO:0000313" key="3">
    <source>
        <dbReference type="Proteomes" id="UP001497472"/>
    </source>
</evidence>
<dbReference type="Proteomes" id="UP001497472">
    <property type="component" value="Unassembled WGS sequence"/>
</dbReference>
<evidence type="ECO:0000313" key="2">
    <source>
        <dbReference type="EMBL" id="CAK1545290.1"/>
    </source>
</evidence>
<sequence length="161" mass="17961">MHLPTPLRSSSTVTYIISTPYGHTVVSALSPATLRLAIISIARHYHGATRRDSRPRARTAVRCAPARDRTPRLGARMRDRLRRNTRHENNRSGDCTSEARRDAVGASETRINTRLFTYGVRVRGGARGEGRSPAIRALQLLARTPQFHPNHTVMSAQHHNA</sequence>
<dbReference type="AlphaFoldDB" id="A0AAV1J7B4"/>
<accession>A0AAV1J7B4</accession>
<name>A0AAV1J7B4_9NEOP</name>
<feature type="region of interest" description="Disordered" evidence="1">
    <location>
        <begin position="76"/>
        <end position="106"/>
    </location>
</feature>